<evidence type="ECO:0000256" key="2">
    <source>
        <dbReference type="ARBA" id="ARBA00022741"/>
    </source>
</evidence>
<dbReference type="GO" id="GO:0008270">
    <property type="term" value="F:zinc ion binding"/>
    <property type="evidence" value="ECO:0007669"/>
    <property type="project" value="UniProtKB-KW"/>
</dbReference>
<dbReference type="InterPro" id="IPR050628">
    <property type="entry name" value="SNF2_RAD54_helicase_TF"/>
</dbReference>
<reference evidence="10" key="1">
    <citation type="journal article" date="2020" name="Stud. Mycol.">
        <title>101 Dothideomycetes genomes: a test case for predicting lifestyles and emergence of pathogens.</title>
        <authorList>
            <person name="Haridas S."/>
            <person name="Albert R."/>
            <person name="Binder M."/>
            <person name="Bloem J."/>
            <person name="Labutti K."/>
            <person name="Salamov A."/>
            <person name="Andreopoulos B."/>
            <person name="Baker S."/>
            <person name="Barry K."/>
            <person name="Bills G."/>
            <person name="Bluhm B."/>
            <person name="Cannon C."/>
            <person name="Castanera R."/>
            <person name="Culley D."/>
            <person name="Daum C."/>
            <person name="Ezra D."/>
            <person name="Gonzalez J."/>
            <person name="Henrissat B."/>
            <person name="Kuo A."/>
            <person name="Liang C."/>
            <person name="Lipzen A."/>
            <person name="Lutzoni F."/>
            <person name="Magnuson J."/>
            <person name="Mondo S."/>
            <person name="Nolan M."/>
            <person name="Ohm R."/>
            <person name="Pangilinan J."/>
            <person name="Park H.-J."/>
            <person name="Ramirez L."/>
            <person name="Alfaro M."/>
            <person name="Sun H."/>
            <person name="Tritt A."/>
            <person name="Yoshinaga Y."/>
            <person name="Zwiers L.-H."/>
            <person name="Turgeon B."/>
            <person name="Goodwin S."/>
            <person name="Spatafora J."/>
            <person name="Crous P."/>
            <person name="Grigoriev I."/>
        </authorList>
    </citation>
    <scope>NUCLEOTIDE SEQUENCE</scope>
    <source>
        <strain evidence="10">CBS 110217</strain>
    </source>
</reference>
<evidence type="ECO:0000256" key="5">
    <source>
        <dbReference type="ARBA" id="ARBA00022833"/>
    </source>
</evidence>
<dbReference type="PROSITE" id="PS00518">
    <property type="entry name" value="ZF_RING_1"/>
    <property type="match status" value="1"/>
</dbReference>
<evidence type="ECO:0000259" key="8">
    <source>
        <dbReference type="PROSITE" id="PS50089"/>
    </source>
</evidence>
<protein>
    <recommendedName>
        <fullName evidence="12">Helicase ATP-binding domain-containing protein</fullName>
    </recommendedName>
</protein>
<dbReference type="Gene3D" id="3.40.50.10810">
    <property type="entry name" value="Tandem AAA-ATPase domain"/>
    <property type="match status" value="1"/>
</dbReference>
<evidence type="ECO:0000256" key="6">
    <source>
        <dbReference type="ARBA" id="ARBA00022840"/>
    </source>
</evidence>
<dbReference type="PANTHER" id="PTHR45626:SF52">
    <property type="entry name" value="SINGLE-STRANDED DNA-DEPENDENT ATPASE (EUROFUNG)"/>
    <property type="match status" value="1"/>
</dbReference>
<feature type="domain" description="RING-type" evidence="8">
    <location>
        <begin position="505"/>
        <end position="555"/>
    </location>
</feature>
<dbReference type="EMBL" id="ML978281">
    <property type="protein sequence ID" value="KAF2024889.1"/>
    <property type="molecule type" value="Genomic_DNA"/>
</dbReference>
<feature type="domain" description="Helicase ATP-binding" evidence="9">
    <location>
        <begin position="281"/>
        <end position="363"/>
    </location>
</feature>
<dbReference type="PROSITE" id="PS51192">
    <property type="entry name" value="HELICASE_ATP_BIND_1"/>
    <property type="match status" value="1"/>
</dbReference>
<comment type="caution">
    <text evidence="10">The sequence shown here is derived from an EMBL/GenBank/DDBJ whole genome shotgun (WGS) entry which is preliminary data.</text>
</comment>
<dbReference type="GO" id="GO:0005524">
    <property type="term" value="F:ATP binding"/>
    <property type="evidence" value="ECO:0007669"/>
    <property type="project" value="UniProtKB-KW"/>
</dbReference>
<keyword evidence="4" id="KW-0378">Hydrolase</keyword>
<evidence type="ECO:0000259" key="9">
    <source>
        <dbReference type="PROSITE" id="PS51192"/>
    </source>
</evidence>
<evidence type="ECO:0000256" key="1">
    <source>
        <dbReference type="ARBA" id="ARBA00022723"/>
    </source>
</evidence>
<evidence type="ECO:0008006" key="12">
    <source>
        <dbReference type="Google" id="ProtNLM"/>
    </source>
</evidence>
<keyword evidence="5" id="KW-0862">Zinc</keyword>
<dbReference type="GO" id="GO:0005634">
    <property type="term" value="C:nucleus"/>
    <property type="evidence" value="ECO:0007669"/>
    <property type="project" value="TreeGrafter"/>
</dbReference>
<gene>
    <name evidence="10" type="ORF">EK21DRAFT_77766</name>
</gene>
<dbReference type="SUPFAM" id="SSF57850">
    <property type="entry name" value="RING/U-box"/>
    <property type="match status" value="1"/>
</dbReference>
<dbReference type="AlphaFoldDB" id="A0A9P4H0B5"/>
<dbReference type="GO" id="GO:0008094">
    <property type="term" value="F:ATP-dependent activity, acting on DNA"/>
    <property type="evidence" value="ECO:0007669"/>
    <property type="project" value="TreeGrafter"/>
</dbReference>
<keyword evidence="3 7" id="KW-0863">Zinc-finger</keyword>
<keyword evidence="6" id="KW-0067">ATP-binding</keyword>
<dbReference type="PROSITE" id="PS50089">
    <property type="entry name" value="ZF_RING_2"/>
    <property type="match status" value="1"/>
</dbReference>
<keyword evidence="2" id="KW-0547">Nucleotide-binding</keyword>
<keyword evidence="11" id="KW-1185">Reference proteome</keyword>
<dbReference type="InterPro" id="IPR027417">
    <property type="entry name" value="P-loop_NTPase"/>
</dbReference>
<name>A0A9P4H0B5_9PLEO</name>
<evidence type="ECO:0000256" key="7">
    <source>
        <dbReference type="PROSITE-ProRule" id="PRU00175"/>
    </source>
</evidence>
<dbReference type="InterPro" id="IPR000330">
    <property type="entry name" value="SNF2_N"/>
</dbReference>
<dbReference type="InterPro" id="IPR014001">
    <property type="entry name" value="Helicase_ATP-bd"/>
</dbReference>
<evidence type="ECO:0000313" key="10">
    <source>
        <dbReference type="EMBL" id="KAF2024889.1"/>
    </source>
</evidence>
<proteinExistence type="predicted"/>
<dbReference type="OrthoDB" id="448448at2759"/>
<dbReference type="InterPro" id="IPR001841">
    <property type="entry name" value="Znf_RING"/>
</dbReference>
<dbReference type="SUPFAM" id="SSF52540">
    <property type="entry name" value="P-loop containing nucleoside triphosphate hydrolases"/>
    <property type="match status" value="1"/>
</dbReference>
<dbReference type="InterPro" id="IPR038718">
    <property type="entry name" value="SNF2-like_sf"/>
</dbReference>
<accession>A0A9P4H0B5</accession>
<sequence>MGLIKTETQFLITFGAEGVLGEVNVSLEAALKSVAEQQYLLEYEVFAPVRAIRETISQTAKEKDAIVRVQINIYGPRNVAQAVGRELSQQKVYLQHPDHIRAGSDYDNPHVLKLSESQLPFSTNTMVAEERVVEAAAEETLKSTVKDVYASLTRDKTLQSLEGDERLKTSLLPHQKTALDFMTQRENGPIQEAYRLWRPAESEGQLCHRHAVTNSICRMEPPEETGGGILADEVCKSKVNIGLGYDILMIIRHFADTTLNALRMIKYHGENRERSLAMLCDADMVITTYHTLAAEMSNDKSLVSDIEWYRLVLDEAHIIRRQSTGLYRTVANIVARSRWCLTGTPIQNRLEDIGSLLAFLRIEPFHSLSTFRKYIALPFEEGTRRRKVAVERFTRLLDSLCLRRTKDLLQLPEQHGICRSIKLSVNERKQYDQTKKTMVRAIKHQHGVFDQKSTLGLFQVQLQLRIICNHGTWQQSFSWNRRKLHLLDEREAMEASFGREGEKTCSACRQTMPLFGTGTSFQQYQECRHVLCSECVEESMPQGEDVRPTHCPLCSSLWHASTSHNRAKHTSQEDMYFRSSGFSSKMEALMADVMQDVWTTKR</sequence>
<organism evidence="10 11">
    <name type="scientific">Setomelanomma holmii</name>
    <dbReference type="NCBI Taxonomy" id="210430"/>
    <lineage>
        <taxon>Eukaryota</taxon>
        <taxon>Fungi</taxon>
        <taxon>Dikarya</taxon>
        <taxon>Ascomycota</taxon>
        <taxon>Pezizomycotina</taxon>
        <taxon>Dothideomycetes</taxon>
        <taxon>Pleosporomycetidae</taxon>
        <taxon>Pleosporales</taxon>
        <taxon>Pleosporineae</taxon>
        <taxon>Phaeosphaeriaceae</taxon>
        <taxon>Setomelanomma</taxon>
    </lineage>
</organism>
<dbReference type="PANTHER" id="PTHR45626">
    <property type="entry name" value="TRANSCRIPTION TERMINATION FACTOR 2-RELATED"/>
    <property type="match status" value="1"/>
</dbReference>
<evidence type="ECO:0000256" key="3">
    <source>
        <dbReference type="ARBA" id="ARBA00022771"/>
    </source>
</evidence>
<dbReference type="Proteomes" id="UP000799777">
    <property type="component" value="Unassembled WGS sequence"/>
</dbReference>
<dbReference type="SMART" id="SM00487">
    <property type="entry name" value="DEXDc"/>
    <property type="match status" value="1"/>
</dbReference>
<dbReference type="CDD" id="cd18008">
    <property type="entry name" value="DEXDc_SHPRH-like"/>
    <property type="match status" value="1"/>
</dbReference>
<dbReference type="InterPro" id="IPR017907">
    <property type="entry name" value="Znf_RING_CS"/>
</dbReference>
<dbReference type="GO" id="GO:0006281">
    <property type="term" value="P:DNA repair"/>
    <property type="evidence" value="ECO:0007669"/>
    <property type="project" value="TreeGrafter"/>
</dbReference>
<evidence type="ECO:0000313" key="11">
    <source>
        <dbReference type="Proteomes" id="UP000799777"/>
    </source>
</evidence>
<dbReference type="Pfam" id="PF00176">
    <property type="entry name" value="SNF2-rel_dom"/>
    <property type="match status" value="1"/>
</dbReference>
<dbReference type="GO" id="GO:0016787">
    <property type="term" value="F:hydrolase activity"/>
    <property type="evidence" value="ECO:0007669"/>
    <property type="project" value="UniProtKB-KW"/>
</dbReference>
<evidence type="ECO:0000256" key="4">
    <source>
        <dbReference type="ARBA" id="ARBA00022801"/>
    </source>
</evidence>
<keyword evidence="1" id="KW-0479">Metal-binding</keyword>